<sequence>MAEKHALMTFGWTLEEYENADYFRLMEVMTAKEAKDRPVDPLTFLGLERR</sequence>
<evidence type="ECO:0000313" key="2">
    <source>
        <dbReference type="Proteomes" id="UP001206548"/>
    </source>
</evidence>
<name>A0ABT2F7M5_9STRE</name>
<reference evidence="1 2" key="1">
    <citation type="journal article" date="2023" name="Int. J. Syst. Evol. Microbiol.">
        <title>Streptococcus sciuri sp. nov., Staphylococcus marylandisciuri sp. nov. and Staphylococcus americanisciuri sp. nov., isolated from faeces of eastern grey squirrel (Sciurus carolinensis).</title>
        <authorList>
            <person name="Volokhov D.V."/>
            <person name="Zagorodnyaya T.A."/>
            <person name="Furtak V.A."/>
            <person name="Nattanmai G."/>
            <person name="Randall L."/>
            <person name="Jose S."/>
            <person name="Gao Y."/>
            <person name="Eisenberg T."/>
            <person name="Delmonte P."/>
            <person name="Blom J."/>
            <person name="Mitchell K.K."/>
        </authorList>
    </citation>
    <scope>NUCLEOTIDE SEQUENCE [LARGE SCALE GENOMIC DNA]</scope>
    <source>
        <strain evidence="1 2">SQ9-PEA</strain>
    </source>
</reference>
<accession>A0ABT2F7M5</accession>
<organism evidence="1 2">
    <name type="scientific">Streptococcus sciuri</name>
    <dbReference type="NCBI Taxonomy" id="2973939"/>
    <lineage>
        <taxon>Bacteria</taxon>
        <taxon>Bacillati</taxon>
        <taxon>Bacillota</taxon>
        <taxon>Bacilli</taxon>
        <taxon>Lactobacillales</taxon>
        <taxon>Streptococcaceae</taxon>
        <taxon>Streptococcus</taxon>
    </lineage>
</organism>
<gene>
    <name evidence="1" type="ORF">NXS10_05315</name>
</gene>
<proteinExistence type="predicted"/>
<dbReference type="RefSeq" id="WP_259138482.1">
    <property type="nucleotide sequence ID" value="NZ_JANUXX010000005.1"/>
</dbReference>
<protein>
    <submittedName>
        <fullName evidence="1">Uncharacterized protein</fullName>
    </submittedName>
</protein>
<keyword evidence="2" id="KW-1185">Reference proteome</keyword>
<dbReference type="Proteomes" id="UP001206548">
    <property type="component" value="Unassembled WGS sequence"/>
</dbReference>
<dbReference type="EMBL" id="JANUXX010000005">
    <property type="protein sequence ID" value="MCS4488375.1"/>
    <property type="molecule type" value="Genomic_DNA"/>
</dbReference>
<evidence type="ECO:0000313" key="1">
    <source>
        <dbReference type="EMBL" id="MCS4488375.1"/>
    </source>
</evidence>
<comment type="caution">
    <text evidence="1">The sequence shown here is derived from an EMBL/GenBank/DDBJ whole genome shotgun (WGS) entry which is preliminary data.</text>
</comment>